<keyword evidence="3" id="KW-1185">Reference proteome</keyword>
<organism evidence="2 3">
    <name type="scientific">Psychrobacillus vulpis</name>
    <dbReference type="NCBI Taxonomy" id="2325572"/>
    <lineage>
        <taxon>Bacteria</taxon>
        <taxon>Bacillati</taxon>
        <taxon>Bacillota</taxon>
        <taxon>Bacilli</taxon>
        <taxon>Bacillales</taxon>
        <taxon>Bacillaceae</taxon>
        <taxon>Psychrobacillus</taxon>
    </lineage>
</organism>
<dbReference type="EMBL" id="VDGI01000001">
    <property type="protein sequence ID" value="TQR21829.1"/>
    <property type="molecule type" value="Genomic_DNA"/>
</dbReference>
<dbReference type="AlphaFoldDB" id="A0A544TWK8"/>
<evidence type="ECO:0000256" key="1">
    <source>
        <dbReference type="SAM" id="Coils"/>
    </source>
</evidence>
<keyword evidence="1" id="KW-0175">Coiled coil</keyword>
<dbReference type="Proteomes" id="UP000316626">
    <property type="component" value="Unassembled WGS sequence"/>
</dbReference>
<accession>A0A544TWK8</accession>
<feature type="coiled-coil region" evidence="1">
    <location>
        <begin position="16"/>
        <end position="43"/>
    </location>
</feature>
<reference evidence="2 3" key="1">
    <citation type="submission" date="2019-06" db="EMBL/GenBank/DDBJ databases">
        <title>Psychrobacillus vulpis sp. nov., a new species isolated from feces of a red fox that inhabits in The Tablas de Daimiel Natural Park, Albacete, Spain.</title>
        <authorList>
            <person name="Rodriguez M."/>
            <person name="Reina J.C."/>
            <person name="Bejar V."/>
            <person name="Llamas I."/>
        </authorList>
    </citation>
    <scope>NUCLEOTIDE SEQUENCE [LARGE SCALE GENOMIC DNA]</scope>
    <source>
        <strain evidence="2 3">Z8</strain>
    </source>
</reference>
<evidence type="ECO:0000313" key="2">
    <source>
        <dbReference type="EMBL" id="TQR21829.1"/>
    </source>
</evidence>
<gene>
    <name evidence="2" type="ORF">FG384_02480</name>
</gene>
<evidence type="ECO:0000313" key="3">
    <source>
        <dbReference type="Proteomes" id="UP000316626"/>
    </source>
</evidence>
<protein>
    <submittedName>
        <fullName evidence="2">Uncharacterized protein</fullName>
    </submittedName>
</protein>
<name>A0A544TWK8_9BACI</name>
<dbReference type="RefSeq" id="WP_142640955.1">
    <property type="nucleotide sequence ID" value="NZ_VDGI01000001.1"/>
</dbReference>
<sequence length="76" mass="8553">MAGLKDLTVSIEIKNLDTLVDLLQKATDQVEQLEITLKEIEECELVVNGILKFSTAEIINQVKSELDNYFNSLLDV</sequence>
<comment type="caution">
    <text evidence="2">The sequence shown here is derived from an EMBL/GenBank/DDBJ whole genome shotgun (WGS) entry which is preliminary data.</text>
</comment>
<proteinExistence type="predicted"/>